<protein>
    <submittedName>
        <fullName evidence="1">Uncharacterized protein</fullName>
    </submittedName>
</protein>
<dbReference type="Proteomes" id="UP001558613">
    <property type="component" value="Unassembled WGS sequence"/>
</dbReference>
<sequence>MRVWTPSHFGSRQPFVQQPAPVACLPAMQLPHTRVQRDRSRELQLLIRDPPLFLFFSFSCYNYKPSFSLRGHC</sequence>
<keyword evidence="2" id="KW-1185">Reference proteome</keyword>
<accession>A0ABR3MAY9</accession>
<name>A0ABR3MAY9_9TELE</name>
<gene>
    <name evidence="1" type="ORF">QQF64_008680</name>
</gene>
<comment type="caution">
    <text evidence="1">The sequence shown here is derived from an EMBL/GenBank/DDBJ whole genome shotgun (WGS) entry which is preliminary data.</text>
</comment>
<dbReference type="EMBL" id="JAYMGO010000015">
    <property type="protein sequence ID" value="KAL1260853.1"/>
    <property type="molecule type" value="Genomic_DNA"/>
</dbReference>
<proteinExistence type="predicted"/>
<reference evidence="1 2" key="1">
    <citation type="submission" date="2023-09" db="EMBL/GenBank/DDBJ databases">
        <authorList>
            <person name="Wang M."/>
        </authorList>
    </citation>
    <scope>NUCLEOTIDE SEQUENCE [LARGE SCALE GENOMIC DNA]</scope>
    <source>
        <strain evidence="1">GT-2023</strain>
        <tissue evidence="1">Liver</tissue>
    </source>
</reference>
<organism evidence="1 2">
    <name type="scientific">Cirrhinus molitorella</name>
    <name type="common">mud carp</name>
    <dbReference type="NCBI Taxonomy" id="172907"/>
    <lineage>
        <taxon>Eukaryota</taxon>
        <taxon>Metazoa</taxon>
        <taxon>Chordata</taxon>
        <taxon>Craniata</taxon>
        <taxon>Vertebrata</taxon>
        <taxon>Euteleostomi</taxon>
        <taxon>Actinopterygii</taxon>
        <taxon>Neopterygii</taxon>
        <taxon>Teleostei</taxon>
        <taxon>Ostariophysi</taxon>
        <taxon>Cypriniformes</taxon>
        <taxon>Cyprinidae</taxon>
        <taxon>Labeoninae</taxon>
        <taxon>Labeonini</taxon>
        <taxon>Cirrhinus</taxon>
    </lineage>
</organism>
<evidence type="ECO:0000313" key="2">
    <source>
        <dbReference type="Proteomes" id="UP001558613"/>
    </source>
</evidence>
<evidence type="ECO:0000313" key="1">
    <source>
        <dbReference type="EMBL" id="KAL1260853.1"/>
    </source>
</evidence>